<name>A0A8W8NY59_MAGGI</name>
<dbReference type="SUPFAM" id="SSF143437">
    <property type="entry name" value="THUMP domain-like"/>
    <property type="match status" value="1"/>
</dbReference>
<dbReference type="EnsemblMetazoa" id="G812.2">
    <property type="protein sequence ID" value="G812.2:cds"/>
    <property type="gene ID" value="G812"/>
</dbReference>
<evidence type="ECO:0000256" key="12">
    <source>
        <dbReference type="SAM" id="MobiDB-lite"/>
    </source>
</evidence>
<dbReference type="FunFam" id="1.20.1070.10:FF:000291">
    <property type="entry name" value="Predicted protein"/>
    <property type="match status" value="1"/>
</dbReference>
<dbReference type="InterPro" id="IPR040183">
    <property type="entry name" value="THUMPD1-like"/>
</dbReference>
<protein>
    <submittedName>
        <fullName evidence="16">Uncharacterized protein</fullName>
    </submittedName>
</protein>
<keyword evidence="3" id="KW-1003">Cell membrane</keyword>
<keyword evidence="10" id="KW-0694">RNA-binding</keyword>
<reference evidence="16" key="1">
    <citation type="submission" date="2022-08" db="UniProtKB">
        <authorList>
            <consortium name="EnsemblMetazoa"/>
        </authorList>
    </citation>
    <scope>IDENTIFICATION</scope>
    <source>
        <strain evidence="16">05x7-T-G4-1.051#20</strain>
    </source>
</reference>
<dbReference type="InterPro" id="IPR017452">
    <property type="entry name" value="GPCR_Rhodpsn_7TM"/>
</dbReference>
<comment type="similarity">
    <text evidence="2 11">Belongs to the G-protein coupled receptor 1 family.</text>
</comment>
<keyword evidence="6 11" id="KW-0297">G-protein coupled receptor</keyword>
<feature type="domain" description="THUMP" evidence="15">
    <location>
        <begin position="592"/>
        <end position="701"/>
    </location>
</feature>
<keyword evidence="4 11" id="KW-0812">Transmembrane</keyword>
<feature type="transmembrane region" description="Helical" evidence="13">
    <location>
        <begin position="51"/>
        <end position="73"/>
    </location>
</feature>
<evidence type="ECO:0000313" key="17">
    <source>
        <dbReference type="Proteomes" id="UP000005408"/>
    </source>
</evidence>
<evidence type="ECO:0000259" key="14">
    <source>
        <dbReference type="PROSITE" id="PS50262"/>
    </source>
</evidence>
<keyword evidence="17" id="KW-1185">Reference proteome</keyword>
<dbReference type="SMART" id="SM00981">
    <property type="entry name" value="THUMP"/>
    <property type="match status" value="1"/>
</dbReference>
<sequence length="834" mass="93992">MNLFGNLLSPLNNCPPGERVPEMSPQHLKFMSFFKAPDPPEIPAWEIGLKIAFYIPSIVINLVGNSLVILILAFNKKMRTTTNLLILNLSVSDILVACFCSWIHLVSQVTAGNQWIFGAFMCKFSSFAQVAALTSSVLTLTVISLERFQAIVFPLKRKLSYNITMVVIVCSWIISMGTASPYLFVREQSERQYSDMLQVLCKENWPSYYIGLDEDGKCETDQPGMRLYFTLTFVIMYAMPILVMGVTYSIITWTLMTRKGPGGKGTSSIDRARKKIIRMLIMVLVFFVICWTPQWGLLLNDAYFPPKGNQKRDDYVVALKYMALYIAYTNSAINPIMYAGFNENFRRGFLDAFKCRLWSKKNRIHSDVGNSNIPAGSLRNNAGTSRGVSAFTRVTKIGGEDDSQVYGLEVHVSSGTFRSLSERNLLFSIWLRPWFEVWGRDCLVIGSDICTGQIMSERKGKKRPKSYYIKCANKKPKRDSWKLEAGMKGFLVTCNNNEKGAVRDAYNILNEYADKLYGPEKESSGSKEDEDLSEEEEEEDIEKAMKKEVDEIKESKHELRRFQNTNTKAKNLIFIRTTIPDPSQLAHSILSDLWESKVQKSRFAIRLLPIAGTCRAEEDEVKKLGKELFTPIFQTPFGEGYNFSIIVKIRNNNGLGRDSVIPALAGIIKDLNPLHRVNHDKPDFVVLVEVAQSVCCLGIVKDFFKFKKYNLQEVVKTNSENVSIKQGNLNKEESSCAVSSYITPEEDTKSNLSQETTEVEEVKCEETKDAHISVIPDNDIEDGNNLVEGSAKDDLLIPESESEKQANEKDGSTSTCCDKTTGAVLKVNDSTENT</sequence>
<proteinExistence type="inferred from homology"/>
<feature type="region of interest" description="Disordered" evidence="12">
    <location>
        <begin position="791"/>
        <end position="820"/>
    </location>
</feature>
<dbReference type="GO" id="GO:0006400">
    <property type="term" value="P:tRNA modification"/>
    <property type="evidence" value="ECO:0007669"/>
    <property type="project" value="InterPro"/>
</dbReference>
<feature type="transmembrane region" description="Helical" evidence="13">
    <location>
        <begin position="117"/>
        <end position="143"/>
    </location>
</feature>
<dbReference type="AlphaFoldDB" id="A0A8W8NY59"/>
<evidence type="ECO:0000256" key="4">
    <source>
        <dbReference type="ARBA" id="ARBA00022692"/>
    </source>
</evidence>
<evidence type="ECO:0000256" key="7">
    <source>
        <dbReference type="ARBA" id="ARBA00023136"/>
    </source>
</evidence>
<evidence type="ECO:0000256" key="1">
    <source>
        <dbReference type="ARBA" id="ARBA00004651"/>
    </source>
</evidence>
<feature type="region of interest" description="Disordered" evidence="12">
    <location>
        <begin position="519"/>
        <end position="543"/>
    </location>
</feature>
<dbReference type="CDD" id="cd11717">
    <property type="entry name" value="THUMP_THUMPD1_like"/>
    <property type="match status" value="1"/>
</dbReference>
<dbReference type="GO" id="GO:0004983">
    <property type="term" value="F:neuropeptide Y receptor activity"/>
    <property type="evidence" value="ECO:0007669"/>
    <property type="project" value="InterPro"/>
</dbReference>
<accession>A0A8W8NY59</accession>
<dbReference type="PROSITE" id="PS51165">
    <property type="entry name" value="THUMP"/>
    <property type="match status" value="1"/>
</dbReference>
<keyword evidence="5 13" id="KW-1133">Transmembrane helix</keyword>
<dbReference type="Pfam" id="PF02926">
    <property type="entry name" value="THUMP"/>
    <property type="match status" value="1"/>
</dbReference>
<dbReference type="InterPro" id="IPR000611">
    <property type="entry name" value="NPY_rcpt"/>
</dbReference>
<dbReference type="PROSITE" id="PS50262">
    <property type="entry name" value="G_PROTEIN_RECEP_F1_2"/>
    <property type="match status" value="1"/>
</dbReference>
<evidence type="ECO:0000256" key="6">
    <source>
        <dbReference type="ARBA" id="ARBA00023040"/>
    </source>
</evidence>
<feature type="compositionally biased region" description="Acidic residues" evidence="12">
    <location>
        <begin position="528"/>
        <end position="541"/>
    </location>
</feature>
<keyword evidence="7 13" id="KW-0472">Membrane</keyword>
<dbReference type="CDD" id="cd14993">
    <property type="entry name" value="7tmA_CCKR-like"/>
    <property type="match status" value="1"/>
</dbReference>
<evidence type="ECO:0000256" key="10">
    <source>
        <dbReference type="PROSITE-ProRule" id="PRU00529"/>
    </source>
</evidence>
<dbReference type="Pfam" id="PF00001">
    <property type="entry name" value="7tm_1"/>
    <property type="match status" value="1"/>
</dbReference>
<dbReference type="SUPFAM" id="SSF81321">
    <property type="entry name" value="Family A G protein-coupled receptor-like"/>
    <property type="match status" value="1"/>
</dbReference>
<evidence type="ECO:0000256" key="5">
    <source>
        <dbReference type="ARBA" id="ARBA00022989"/>
    </source>
</evidence>
<dbReference type="PRINTS" id="PR00237">
    <property type="entry name" value="GPCRRHODOPSN"/>
</dbReference>
<evidence type="ECO:0000259" key="15">
    <source>
        <dbReference type="PROSITE" id="PS51165"/>
    </source>
</evidence>
<dbReference type="GO" id="GO:0005886">
    <property type="term" value="C:plasma membrane"/>
    <property type="evidence" value="ECO:0007669"/>
    <property type="project" value="UniProtKB-SubCell"/>
</dbReference>
<dbReference type="Gene3D" id="1.20.1070.10">
    <property type="entry name" value="Rhodopsin 7-helix transmembrane proteins"/>
    <property type="match status" value="1"/>
</dbReference>
<feature type="compositionally biased region" description="Basic and acidic residues" evidence="12">
    <location>
        <begin position="791"/>
        <end position="811"/>
    </location>
</feature>
<evidence type="ECO:0000256" key="9">
    <source>
        <dbReference type="ARBA" id="ARBA00023224"/>
    </source>
</evidence>
<evidence type="ECO:0000313" key="16">
    <source>
        <dbReference type="EnsemblMetazoa" id="G812.2:cds"/>
    </source>
</evidence>
<feature type="domain" description="G-protein coupled receptors family 1 profile" evidence="14">
    <location>
        <begin position="64"/>
        <end position="338"/>
    </location>
</feature>
<dbReference type="PANTHER" id="PTHR24238:SF57">
    <property type="entry name" value="G-PROTEIN COUPLED RECEPTOR 83"/>
    <property type="match status" value="1"/>
</dbReference>
<evidence type="ECO:0000256" key="3">
    <source>
        <dbReference type="ARBA" id="ARBA00022475"/>
    </source>
</evidence>
<keyword evidence="8 11" id="KW-0675">Receptor</keyword>
<feature type="transmembrane region" description="Helical" evidence="13">
    <location>
        <begin position="227"/>
        <end position="255"/>
    </location>
</feature>
<evidence type="ECO:0000256" key="2">
    <source>
        <dbReference type="ARBA" id="ARBA00010663"/>
    </source>
</evidence>
<evidence type="ECO:0000256" key="8">
    <source>
        <dbReference type="ARBA" id="ARBA00023170"/>
    </source>
</evidence>
<dbReference type="Proteomes" id="UP000005408">
    <property type="component" value="Unassembled WGS sequence"/>
</dbReference>
<dbReference type="Gene3D" id="3.30.2300.10">
    <property type="entry name" value="THUMP superfamily"/>
    <property type="match status" value="1"/>
</dbReference>
<dbReference type="PANTHER" id="PTHR24238">
    <property type="entry name" value="G-PROTEIN COUPLED RECEPTOR"/>
    <property type="match status" value="1"/>
</dbReference>
<dbReference type="InterPro" id="IPR004114">
    <property type="entry name" value="THUMP_dom"/>
</dbReference>
<dbReference type="SMART" id="SM01381">
    <property type="entry name" value="7TM_GPCR_Srsx"/>
    <property type="match status" value="1"/>
</dbReference>
<feature type="transmembrane region" description="Helical" evidence="13">
    <location>
        <begin position="85"/>
        <end position="105"/>
    </location>
</feature>
<feature type="transmembrane region" description="Helical" evidence="13">
    <location>
        <begin position="163"/>
        <end position="184"/>
    </location>
</feature>
<organism evidence="16 17">
    <name type="scientific">Magallana gigas</name>
    <name type="common">Pacific oyster</name>
    <name type="synonym">Crassostrea gigas</name>
    <dbReference type="NCBI Taxonomy" id="29159"/>
    <lineage>
        <taxon>Eukaryota</taxon>
        <taxon>Metazoa</taxon>
        <taxon>Spiralia</taxon>
        <taxon>Lophotrochozoa</taxon>
        <taxon>Mollusca</taxon>
        <taxon>Bivalvia</taxon>
        <taxon>Autobranchia</taxon>
        <taxon>Pteriomorphia</taxon>
        <taxon>Ostreida</taxon>
        <taxon>Ostreoidea</taxon>
        <taxon>Ostreidae</taxon>
        <taxon>Magallana</taxon>
    </lineage>
</organism>
<feature type="transmembrane region" description="Helical" evidence="13">
    <location>
        <begin position="276"/>
        <end position="298"/>
    </location>
</feature>
<dbReference type="PROSITE" id="PS00237">
    <property type="entry name" value="G_PROTEIN_RECEP_F1_1"/>
    <property type="match status" value="1"/>
</dbReference>
<comment type="subcellular location">
    <subcellularLocation>
        <location evidence="1">Cell membrane</location>
        <topology evidence="1">Multi-pass membrane protein</topology>
    </subcellularLocation>
</comment>
<keyword evidence="9 11" id="KW-0807">Transducer</keyword>
<dbReference type="InterPro" id="IPR000276">
    <property type="entry name" value="GPCR_Rhodpsn"/>
</dbReference>
<evidence type="ECO:0000256" key="11">
    <source>
        <dbReference type="RuleBase" id="RU000688"/>
    </source>
</evidence>
<dbReference type="GO" id="GO:0003723">
    <property type="term" value="F:RNA binding"/>
    <property type="evidence" value="ECO:0007669"/>
    <property type="project" value="UniProtKB-UniRule"/>
</dbReference>
<evidence type="ECO:0000256" key="13">
    <source>
        <dbReference type="SAM" id="Phobius"/>
    </source>
</evidence>
<dbReference type="PRINTS" id="PR01012">
    <property type="entry name" value="NRPEPTIDEYR"/>
</dbReference>